<evidence type="ECO:0000313" key="3">
    <source>
        <dbReference type="EMBL" id="BAD44806.1"/>
    </source>
</evidence>
<dbReference type="GO" id="GO:0034976">
    <property type="term" value="P:response to endoplasmic reticulum stress"/>
    <property type="evidence" value="ECO:0007669"/>
    <property type="project" value="InterPro"/>
</dbReference>
<dbReference type="PANTHER" id="PTHR46034">
    <property type="match status" value="1"/>
</dbReference>
<evidence type="ECO:0000313" key="4">
    <source>
        <dbReference type="Proteomes" id="UP000000763"/>
    </source>
</evidence>
<dbReference type="HOGENOM" id="CLU_1891161_0_0_1"/>
<feature type="compositionally biased region" description="Basic residues" evidence="1">
    <location>
        <begin position="246"/>
        <end position="257"/>
    </location>
</feature>
<dbReference type="InterPro" id="IPR003115">
    <property type="entry name" value="ParB_N"/>
</dbReference>
<dbReference type="InterPro" id="IPR044832">
    <property type="entry name" value="NRP-like"/>
</dbReference>
<evidence type="ECO:0000259" key="2">
    <source>
        <dbReference type="PROSITE" id="PS51222"/>
    </source>
</evidence>
<feature type="region of interest" description="Disordered" evidence="1">
    <location>
        <begin position="194"/>
        <end position="284"/>
    </location>
</feature>
<dbReference type="Gene3D" id="3.90.1530.10">
    <property type="entry name" value="Conserved hypothetical protein from pyrococcus furiosus pfu- 392566-001, ParB domain"/>
    <property type="match status" value="1"/>
</dbReference>
<dbReference type="SMART" id="SM00470">
    <property type="entry name" value="ParB"/>
    <property type="match status" value="1"/>
</dbReference>
<dbReference type="SUPFAM" id="SSF110849">
    <property type="entry name" value="ParB/Sulfiredoxin"/>
    <property type="match status" value="1"/>
</dbReference>
<proteinExistence type="predicted"/>
<accession>Q658G1</accession>
<protein>
    <recommendedName>
        <fullName evidence="2">DCD domain-containing protein</fullName>
    </recommendedName>
</protein>
<dbReference type="Pfam" id="PF02195">
    <property type="entry name" value="ParB_N"/>
    <property type="match status" value="1"/>
</dbReference>
<dbReference type="Pfam" id="PF10539">
    <property type="entry name" value="Dev_Cell_Death"/>
    <property type="match status" value="1"/>
</dbReference>
<evidence type="ECO:0000256" key="1">
    <source>
        <dbReference type="SAM" id="MobiDB-lite"/>
    </source>
</evidence>
<dbReference type="EMBL" id="AP002069">
    <property type="protein sequence ID" value="BAD44806.1"/>
    <property type="molecule type" value="Genomic_DNA"/>
</dbReference>
<dbReference type="AlphaFoldDB" id="Q658G1"/>
<dbReference type="CDD" id="cd16395">
    <property type="entry name" value="Srx"/>
    <property type="match status" value="1"/>
</dbReference>
<reference evidence="4" key="1">
    <citation type="journal article" date="2005" name="Nature">
        <title>The map-based sequence of the rice genome.</title>
        <authorList>
            <consortium name="International rice genome sequencing project (IRGSP)"/>
            <person name="Matsumoto T."/>
            <person name="Wu J."/>
            <person name="Kanamori H."/>
            <person name="Katayose Y."/>
            <person name="Fujisawa M."/>
            <person name="Namiki N."/>
            <person name="Mizuno H."/>
            <person name="Yamamoto K."/>
            <person name="Antonio B.A."/>
            <person name="Baba T."/>
            <person name="Sakata K."/>
            <person name="Nagamura Y."/>
            <person name="Aoki H."/>
            <person name="Arikawa K."/>
            <person name="Arita K."/>
            <person name="Bito T."/>
            <person name="Chiden Y."/>
            <person name="Fujitsuka N."/>
            <person name="Fukunaka R."/>
            <person name="Hamada M."/>
            <person name="Harada C."/>
            <person name="Hayashi A."/>
            <person name="Hijishita S."/>
            <person name="Honda M."/>
            <person name="Hosokawa S."/>
            <person name="Ichikawa Y."/>
            <person name="Idonuma A."/>
            <person name="Iijima M."/>
            <person name="Ikeda M."/>
            <person name="Ikeno M."/>
            <person name="Ito K."/>
            <person name="Ito S."/>
            <person name="Ito T."/>
            <person name="Ito Y."/>
            <person name="Ito Y."/>
            <person name="Iwabuchi A."/>
            <person name="Kamiya K."/>
            <person name="Karasawa W."/>
            <person name="Kurita K."/>
            <person name="Katagiri S."/>
            <person name="Kikuta A."/>
            <person name="Kobayashi H."/>
            <person name="Kobayashi N."/>
            <person name="Machita K."/>
            <person name="Maehara T."/>
            <person name="Masukawa M."/>
            <person name="Mizubayashi T."/>
            <person name="Mukai Y."/>
            <person name="Nagasaki H."/>
            <person name="Nagata Y."/>
            <person name="Naito S."/>
            <person name="Nakashima M."/>
            <person name="Nakama Y."/>
            <person name="Nakamichi Y."/>
            <person name="Nakamura M."/>
            <person name="Meguro A."/>
            <person name="Negishi M."/>
            <person name="Ohta I."/>
            <person name="Ohta T."/>
            <person name="Okamoto M."/>
            <person name="Ono N."/>
            <person name="Saji S."/>
            <person name="Sakaguchi M."/>
            <person name="Sakai K."/>
            <person name="Shibata M."/>
            <person name="Shimokawa T."/>
            <person name="Song J."/>
            <person name="Takazaki Y."/>
            <person name="Terasawa K."/>
            <person name="Tsugane M."/>
            <person name="Tsuji K."/>
            <person name="Ueda S."/>
            <person name="Waki K."/>
            <person name="Yamagata H."/>
            <person name="Yamamoto M."/>
            <person name="Yamamoto S."/>
            <person name="Yamane H."/>
            <person name="Yoshiki S."/>
            <person name="Yoshihara R."/>
            <person name="Yukawa K."/>
            <person name="Zhong H."/>
            <person name="Yano M."/>
            <person name="Yuan Q."/>
            <person name="Ouyang S."/>
            <person name="Liu J."/>
            <person name="Jones K.M."/>
            <person name="Gansberger K."/>
            <person name="Moffat K."/>
            <person name="Hill J."/>
            <person name="Bera J."/>
            <person name="Fadrosh D."/>
            <person name="Jin S."/>
            <person name="Johri S."/>
            <person name="Kim M."/>
            <person name="Overton L."/>
            <person name="Reardon M."/>
            <person name="Tsitrin T."/>
            <person name="Vuong H."/>
            <person name="Weaver B."/>
            <person name="Ciecko A."/>
            <person name="Tallon L."/>
            <person name="Jackson J."/>
            <person name="Pai G."/>
            <person name="Aken S.V."/>
            <person name="Utterback T."/>
            <person name="Reidmuller S."/>
            <person name="Feldblyum T."/>
            <person name="Hsiao J."/>
            <person name="Zismann V."/>
            <person name="Iobst S."/>
            <person name="de Vazeille A.R."/>
            <person name="Buell C.R."/>
            <person name="Ying K."/>
            <person name="Li Y."/>
            <person name="Lu T."/>
            <person name="Huang Y."/>
            <person name="Zhao Q."/>
            <person name="Feng Q."/>
            <person name="Zhang L."/>
            <person name="Zhu J."/>
            <person name="Weng Q."/>
            <person name="Mu J."/>
            <person name="Lu Y."/>
            <person name="Fan D."/>
            <person name="Liu Y."/>
            <person name="Guan J."/>
            <person name="Zhang Y."/>
            <person name="Yu S."/>
            <person name="Liu X."/>
            <person name="Zhang Y."/>
            <person name="Hong G."/>
            <person name="Han B."/>
            <person name="Choisne N."/>
            <person name="Demange N."/>
            <person name="Orjeda G."/>
            <person name="Samain S."/>
            <person name="Cattolico L."/>
            <person name="Pelletier E."/>
            <person name="Couloux A."/>
            <person name="Segurens B."/>
            <person name="Wincker P."/>
            <person name="D'Hont A."/>
            <person name="Scarpelli C."/>
            <person name="Weissenbach J."/>
            <person name="Salanoubat M."/>
            <person name="Quetier F."/>
            <person name="Yu Y."/>
            <person name="Kim H.R."/>
            <person name="Rambo T."/>
            <person name="Currie J."/>
            <person name="Collura K."/>
            <person name="Luo M."/>
            <person name="Yang T."/>
            <person name="Ammiraju J.S.S."/>
            <person name="Engler F."/>
            <person name="Soderlund C."/>
            <person name="Wing R.A."/>
            <person name="Palmer L.E."/>
            <person name="de la Bastide M."/>
            <person name="Spiegel L."/>
            <person name="Nascimento L."/>
            <person name="Zutavern T."/>
            <person name="O'Shaughnessy A."/>
            <person name="Dike S."/>
            <person name="Dedhia N."/>
            <person name="Preston R."/>
            <person name="Balija V."/>
            <person name="McCombie W.R."/>
            <person name="Chow T."/>
            <person name="Chen H."/>
            <person name="Chung M."/>
            <person name="Chen C."/>
            <person name="Shaw J."/>
            <person name="Wu H."/>
            <person name="Hsiao K."/>
            <person name="Chao Y."/>
            <person name="Chu M."/>
            <person name="Cheng C."/>
            <person name="Hour A."/>
            <person name="Lee P."/>
            <person name="Lin S."/>
            <person name="Lin Y."/>
            <person name="Liou J."/>
            <person name="Liu S."/>
            <person name="Hsing Y."/>
            <person name="Raghuvanshi S."/>
            <person name="Mohanty A."/>
            <person name="Bharti A.K."/>
            <person name="Gaur A."/>
            <person name="Gupta V."/>
            <person name="Kumar D."/>
            <person name="Ravi V."/>
            <person name="Vij S."/>
            <person name="Kapur A."/>
            <person name="Khurana P."/>
            <person name="Khurana P."/>
            <person name="Khurana J.P."/>
            <person name="Tyagi A.K."/>
            <person name="Gaikwad K."/>
            <person name="Singh A."/>
            <person name="Dalal V."/>
            <person name="Srivastava S."/>
            <person name="Dixit A."/>
            <person name="Pal A.K."/>
            <person name="Ghazi I.A."/>
            <person name="Yadav M."/>
            <person name="Pandit A."/>
            <person name="Bhargava A."/>
            <person name="Sureshbabu K."/>
            <person name="Batra K."/>
            <person name="Sharma T.R."/>
            <person name="Mohapatra T."/>
            <person name="Singh N.K."/>
            <person name="Messing J."/>
            <person name="Nelson A.B."/>
            <person name="Fuks G."/>
            <person name="Kavchok S."/>
            <person name="Keizer G."/>
            <person name="Linton E."/>
            <person name="Llaca V."/>
            <person name="Song R."/>
            <person name="Tanyolac B."/>
            <person name="Young S."/>
            <person name="Ho-Il K."/>
            <person name="Hahn J.H."/>
            <person name="Sangsakoo G."/>
            <person name="Vanavichit A."/>
            <person name="de Mattos Luiz.A.T."/>
            <person name="Zimmer P.D."/>
            <person name="Malone G."/>
            <person name="Dellagostin O."/>
            <person name="de Oliveira A.C."/>
            <person name="Bevan M."/>
            <person name="Bancroft I."/>
            <person name="Minx P."/>
            <person name="Cordum H."/>
            <person name="Wilson R."/>
            <person name="Cheng Z."/>
            <person name="Jin W."/>
            <person name="Jiang J."/>
            <person name="Leong S.A."/>
            <person name="Iwama H."/>
            <person name="Gojobori T."/>
            <person name="Itoh T."/>
            <person name="Niimura Y."/>
            <person name="Fujii Y."/>
            <person name="Habara T."/>
            <person name="Sakai H."/>
            <person name="Sato Y."/>
            <person name="Wilson G."/>
            <person name="Kumar K."/>
            <person name="McCouch S."/>
            <person name="Juretic N."/>
            <person name="Hoen D."/>
            <person name="Wright S."/>
            <person name="Bruskiewich R."/>
            <person name="Bureau T."/>
            <person name="Miyao A."/>
            <person name="Hirochika H."/>
            <person name="Nishikawa T."/>
            <person name="Kadowaki K."/>
            <person name="Sugiura M."/>
            <person name="Burr B."/>
            <person name="Sasaki T."/>
        </authorList>
    </citation>
    <scope>NUCLEOTIDE SEQUENCE [LARGE SCALE GENOMIC DNA]</scope>
    <source>
        <strain evidence="4">cv. Nipponbare</strain>
    </source>
</reference>
<reference evidence="4" key="2">
    <citation type="journal article" date="2008" name="Nucleic Acids Res.">
        <title>The rice annotation project database (RAP-DB): 2008 update.</title>
        <authorList>
            <consortium name="The rice annotation project (RAP)"/>
        </authorList>
    </citation>
    <scope>GENOME REANNOTATION</scope>
    <source>
        <strain evidence="4">cv. Nipponbare</strain>
    </source>
</reference>
<feature type="domain" description="DCD" evidence="2">
    <location>
        <begin position="307"/>
        <end position="437"/>
    </location>
</feature>
<dbReference type="InterPro" id="IPR036086">
    <property type="entry name" value="ParB/Sulfiredoxin_sf"/>
</dbReference>
<feature type="compositionally biased region" description="Gly residues" evidence="1">
    <location>
        <begin position="271"/>
        <end position="284"/>
    </location>
</feature>
<organism evidence="3 4">
    <name type="scientific">Oryza sativa subsp. japonica</name>
    <name type="common">Rice</name>
    <dbReference type="NCBI Taxonomy" id="39947"/>
    <lineage>
        <taxon>Eukaryota</taxon>
        <taxon>Viridiplantae</taxon>
        <taxon>Streptophyta</taxon>
        <taxon>Embryophyta</taxon>
        <taxon>Tracheophyta</taxon>
        <taxon>Spermatophyta</taxon>
        <taxon>Magnoliopsida</taxon>
        <taxon>Liliopsida</taxon>
        <taxon>Poales</taxon>
        <taxon>Poaceae</taxon>
        <taxon>BOP clade</taxon>
        <taxon>Oryzoideae</taxon>
        <taxon>Oryzeae</taxon>
        <taxon>Oryzinae</taxon>
        <taxon>Oryza</taxon>
        <taxon>Oryza sativa</taxon>
    </lineage>
</organism>
<dbReference type="InterPro" id="IPR013989">
    <property type="entry name" value="Dev_and_cell_death_domain"/>
</dbReference>
<gene>
    <name evidence="3" type="primary">P0015E04.4</name>
</gene>
<name>Q658G1_ORYSJ</name>
<feature type="region of interest" description="Disordered" evidence="1">
    <location>
        <begin position="532"/>
        <end position="559"/>
    </location>
</feature>
<dbReference type="Proteomes" id="UP000000763">
    <property type="component" value="Chromosome 6"/>
</dbReference>
<sequence>MAASSSLDLVKTMAASGFLLRCPAAPSAVPLWGRSGRGGGGGLAFSASSSNGAAVPSSLSDSEKKGPVVMEIPLDKIRRPLMRTRANDPAKVQELMDSIRVIGLQIDVLEVDGVYYGFSGCHRYEAHQRLGLPTIRCKAPYAMKLEWTYYFSQKAKTTVRKAAALARAQTAAHASGEETGMAAVEEEGRWEPTAAAAEEEEMGVEAEEAMEDGEVEGEVGQQQQEEEGNGDAGKSEEHGSAGGRMVWKKKHHHHHQPRTPVAAESRATWRGGKGSGKGRGGGGGGGGFHHCPWNLQPDNLNRFNKPGVYGGAIIICNHMTKRGFFEKKLFGLPGYAATFIKKIRVGMLLFVFELGERKLYGVFEATSNGALDILPNAFTSLRKPRPAQVLFRRIWFCKPLAETEFSSAIKGNCLYPQMSFFGISYQQVLNLVHLFASKRIELQPYQKPKSRVIYDYKISLAHLGREFSPRTHNKTFSSHSSSTFCNNRFSLPRSSYLYTKQNAKHDACKYESPLHSPLKSVIFKAPDVKGESLEPNPDYIPLELDDSKSDSDADPSDSLETVSFYPTLEGCISYEDQDLKPFNGKFNGDDGHHSHVLIRGLNSECETDRNSVFSRNVKERQSSLAKGGKGCKRKAIVEFDEQSSPRRGCTMKRVSFSFSGEEISVTSEKSLHRPTAFAELPNTRESSAEEGKQEVGCVVQKARSKGEDVSAKIKLMGLSLPEALRTNRVHSCSSNSQSLVTQTGINLTCTLLTDKE</sequence>
<dbReference type="SMART" id="SM00767">
    <property type="entry name" value="DCD"/>
    <property type="match status" value="1"/>
</dbReference>
<feature type="compositionally biased region" description="Acidic residues" evidence="1">
    <location>
        <begin position="197"/>
        <end position="217"/>
    </location>
</feature>
<dbReference type="PANTHER" id="PTHR46034:SF18">
    <property type="entry name" value="DCD DOMAIN-CONTAINING PROTEIN"/>
    <property type="match status" value="1"/>
</dbReference>
<dbReference type="PROSITE" id="PS51222">
    <property type="entry name" value="DCD"/>
    <property type="match status" value="1"/>
</dbReference>